<dbReference type="InterPro" id="IPR041650">
    <property type="entry name" value="HEPN_Swt1"/>
</dbReference>
<evidence type="ECO:0000259" key="1">
    <source>
        <dbReference type="Pfam" id="PF18731"/>
    </source>
</evidence>
<sequence>MATDKETLRRVQDGLFHLQKAVQPFVAERMEAKLGKRWIMHASRAQGSSPLDPLDGYGLLKTMLDNWRDVFDDAFARNEKFKVRNFVSTSFEARNTTSHLALPLTDSEALRYLDAMVCLARAVKGPKKEIDEIAKLYDAQRRDGVEALPPVAGAQAATALGKPGTLSLGLDTTEAPVGALHPWIEVAFPHTDVLENRYKQSEFAADLAAVDMGQASEDYSKPDNFFRITFLTDGLKRVLRTALERLSGKGGDPILGLQTSFGGGKTHTMLALYHLANATDLDLLPGVRELAAEMGVKNWKPVKTAVFVGTAKGVDSSLVLKDGPKVRTLWGYIAWRLAGDAGLKLLREAEANGTNPGSELLVELFRKAGPSVILLDEVVAFARQLPDDRFEAFLSFIQSLTEAAKMLPNVLLVGSLPESDEEAGGAKGIAALHRLEKVFGRVGSPWLAAHGNETYEIVRRRLFQELDAEGEKARDETVKAFHDLYKRNAAEFPPYAREANYGELLRLSYPIHPELFERLSKDWSTLDKFQKTRGVLRFMANVVSVLWQARTRDPMILPARVPVADARIKASVIYPLDSAFSAVIDSEVDGEGSRPARMETNTTRRLAQARAATRAARAVFLCSAPKVGQPNAGVTGQDVRLAAAEPGDQLAIFGEALRELHEGATYLYEDAGRYWFSTQPTLNRLADERAKSLPAHEVDIDILRVLTAEANQKSGFAKVHAAPDEPSSIDEAAALTLVILGPSFIHTKGATASAAVDAVTDTLTRCRTSQRRYRNILIFVAPDDAALNNARDVVRKALAWTSIENDENTQQQLTQGQSADVKEKARTNREAAERAIRSAWTHILYAEKDETVLDGKPFEIAQTALLSRERPSIATSVYEKVSSRGDGLVKDTLGPRMLMAKLTGLWPADRPHLAIADLREWFAAYVYLPKLRDPAVLESAIAEGVSSADPQFGYADRFDEGSGKYEGLVCGRLAPTRFSQDAVIVRKEVAAAYGGQSENSVIGLPPPAGEVPNVSGGVAAGPTTVEGATRPKRFYGSVEIDMIRPVKAFDAILNAVVMELQQTQGARVRLTLEVEALAEEGFADNDVSVVRDNARQLKFKPESTGFED</sequence>
<dbReference type="Proteomes" id="UP000189935">
    <property type="component" value="Chromosome I"/>
</dbReference>
<organism evidence="2 3">
    <name type="scientific">Bradyrhizobium lablabi</name>
    <dbReference type="NCBI Taxonomy" id="722472"/>
    <lineage>
        <taxon>Bacteria</taxon>
        <taxon>Pseudomonadati</taxon>
        <taxon>Pseudomonadota</taxon>
        <taxon>Alphaproteobacteria</taxon>
        <taxon>Hyphomicrobiales</taxon>
        <taxon>Nitrobacteraceae</taxon>
        <taxon>Bradyrhizobium</taxon>
    </lineage>
</organism>
<dbReference type="RefSeq" id="WP_079537876.1">
    <property type="nucleotide sequence ID" value="NZ_LT670844.1"/>
</dbReference>
<dbReference type="EMBL" id="LT670844">
    <property type="protein sequence ID" value="SHJ89943.1"/>
    <property type="molecule type" value="Genomic_DNA"/>
</dbReference>
<reference evidence="2 3" key="1">
    <citation type="submission" date="2016-11" db="EMBL/GenBank/DDBJ databases">
        <authorList>
            <person name="Jaros S."/>
            <person name="Januszkiewicz K."/>
            <person name="Wedrychowicz H."/>
        </authorList>
    </citation>
    <scope>NUCLEOTIDE SEQUENCE [LARGE SCALE GENOMIC DNA]</scope>
    <source>
        <strain evidence="2 3">GAS499</strain>
    </source>
</reference>
<name>A0A1M6N2X3_9BRAD</name>
<dbReference type="InterPro" id="IPR007555">
    <property type="entry name" value="DUF499"/>
</dbReference>
<dbReference type="Pfam" id="PF18731">
    <property type="entry name" value="HEPN_Swt1"/>
    <property type="match status" value="1"/>
</dbReference>
<proteinExistence type="predicted"/>
<dbReference type="AlphaFoldDB" id="A0A1M6N2X3"/>
<protein>
    <recommendedName>
        <fullName evidence="1">Swt1-like HEPN domain-containing protein</fullName>
    </recommendedName>
</protein>
<evidence type="ECO:0000313" key="2">
    <source>
        <dbReference type="EMBL" id="SHJ89943.1"/>
    </source>
</evidence>
<accession>A0A1M6N2X3</accession>
<evidence type="ECO:0000313" key="3">
    <source>
        <dbReference type="Proteomes" id="UP000189935"/>
    </source>
</evidence>
<feature type="domain" description="Swt1-like HEPN" evidence="1">
    <location>
        <begin position="15"/>
        <end position="123"/>
    </location>
</feature>
<gene>
    <name evidence="2" type="ORF">SAMN05444159_1837</name>
</gene>
<dbReference type="Pfam" id="PF04465">
    <property type="entry name" value="DUF499"/>
    <property type="match status" value="1"/>
</dbReference>
<dbReference type="OrthoDB" id="9757917at2"/>